<dbReference type="InterPro" id="IPR050131">
    <property type="entry name" value="Peptidase_S8_subtilisin-like"/>
</dbReference>
<evidence type="ECO:0008006" key="12">
    <source>
        <dbReference type="Google" id="ProtNLM"/>
    </source>
</evidence>
<feature type="active site" description="Charge relay system" evidence="5">
    <location>
        <position position="504"/>
    </location>
</feature>
<feature type="active site" description="Charge relay system" evidence="5">
    <location>
        <position position="138"/>
    </location>
</feature>
<dbReference type="Pfam" id="PF00082">
    <property type="entry name" value="Peptidase_S8"/>
    <property type="match status" value="2"/>
</dbReference>
<keyword evidence="11" id="KW-1185">Reference proteome</keyword>
<dbReference type="InterPro" id="IPR022398">
    <property type="entry name" value="Peptidase_S8_His-AS"/>
</dbReference>
<dbReference type="InterPro" id="IPR034045">
    <property type="entry name" value="Pep_S8_CspA-like"/>
</dbReference>
<evidence type="ECO:0000259" key="9">
    <source>
        <dbReference type="Pfam" id="PF18425"/>
    </source>
</evidence>
<dbReference type="EMBL" id="AP024849">
    <property type="protein sequence ID" value="BCZ43970.1"/>
    <property type="molecule type" value="Genomic_DNA"/>
</dbReference>
<dbReference type="InterPro" id="IPR036366">
    <property type="entry name" value="PGBDSf"/>
</dbReference>
<keyword evidence="2 5" id="KW-0645">Protease</keyword>
<dbReference type="Gene3D" id="2.60.120.1290">
    <property type="match status" value="1"/>
</dbReference>
<feature type="domain" description="Peptidase S8/S53" evidence="7">
    <location>
        <begin position="438"/>
        <end position="521"/>
    </location>
</feature>
<dbReference type="Pfam" id="PF18425">
    <property type="entry name" value="CspB_prodomain"/>
    <property type="match status" value="1"/>
</dbReference>
<dbReference type="InterPro" id="IPR036365">
    <property type="entry name" value="PGBD-like_sf"/>
</dbReference>
<dbReference type="PANTHER" id="PTHR43806:SF11">
    <property type="entry name" value="CEREVISIN-RELATED"/>
    <property type="match status" value="1"/>
</dbReference>
<dbReference type="PANTHER" id="PTHR43806">
    <property type="entry name" value="PEPTIDASE S8"/>
    <property type="match status" value="1"/>
</dbReference>
<feature type="domain" description="Csp protease B prodomain" evidence="9">
    <location>
        <begin position="14"/>
        <end position="103"/>
    </location>
</feature>
<dbReference type="InterPro" id="IPR002477">
    <property type="entry name" value="Peptidoglycan-bd-like"/>
</dbReference>
<feature type="domain" description="Peptidase S8/S53" evidence="7">
    <location>
        <begin position="129"/>
        <end position="305"/>
    </location>
</feature>
<evidence type="ECO:0000256" key="4">
    <source>
        <dbReference type="ARBA" id="ARBA00022825"/>
    </source>
</evidence>
<dbReference type="PROSITE" id="PS51892">
    <property type="entry name" value="SUBTILASE"/>
    <property type="match status" value="1"/>
</dbReference>
<dbReference type="InterPro" id="IPR036852">
    <property type="entry name" value="Peptidase_S8/S53_dom_sf"/>
</dbReference>
<feature type="active site" description="Charge relay system" evidence="5">
    <location>
        <position position="196"/>
    </location>
</feature>
<evidence type="ECO:0000256" key="3">
    <source>
        <dbReference type="ARBA" id="ARBA00022801"/>
    </source>
</evidence>
<organism evidence="10 11">
    <name type="scientific">Clostridium gelidum</name>
    <dbReference type="NCBI Taxonomy" id="704125"/>
    <lineage>
        <taxon>Bacteria</taxon>
        <taxon>Bacillati</taxon>
        <taxon>Bacillota</taxon>
        <taxon>Clostridia</taxon>
        <taxon>Eubacteriales</taxon>
        <taxon>Clostridiaceae</taxon>
        <taxon>Clostridium</taxon>
    </lineage>
</organism>
<dbReference type="InterPro" id="IPR023828">
    <property type="entry name" value="Peptidase_S8_Ser-AS"/>
</dbReference>
<dbReference type="InterPro" id="IPR023827">
    <property type="entry name" value="Peptidase_S8_Asp-AS"/>
</dbReference>
<dbReference type="CDD" id="cd07478">
    <property type="entry name" value="Peptidases_S8_CspA-like"/>
    <property type="match status" value="1"/>
</dbReference>
<evidence type="ECO:0000259" key="8">
    <source>
        <dbReference type="Pfam" id="PF01471"/>
    </source>
</evidence>
<dbReference type="PROSITE" id="PS00137">
    <property type="entry name" value="SUBTILASE_HIS"/>
    <property type="match status" value="1"/>
</dbReference>
<dbReference type="Pfam" id="PF01471">
    <property type="entry name" value="PG_binding_1"/>
    <property type="match status" value="1"/>
</dbReference>
<dbReference type="SUPFAM" id="SSF47090">
    <property type="entry name" value="PGBD-like"/>
    <property type="match status" value="1"/>
</dbReference>
<dbReference type="Gene3D" id="3.30.70.2980">
    <property type="match status" value="1"/>
</dbReference>
<reference evidence="11" key="1">
    <citation type="submission" date="2021-07" db="EMBL/GenBank/DDBJ databases">
        <title>Complete genome sequencing of a Clostridium isolate.</title>
        <authorList>
            <person name="Ueki A."/>
            <person name="Tonouchi A."/>
        </authorList>
    </citation>
    <scope>NUCLEOTIDE SEQUENCE [LARGE SCALE GENOMIC DNA]</scope>
    <source>
        <strain evidence="11">C5S11</strain>
    </source>
</reference>
<dbReference type="Proteomes" id="UP000824633">
    <property type="component" value="Chromosome"/>
</dbReference>
<dbReference type="InterPro" id="IPR000209">
    <property type="entry name" value="Peptidase_S8/S53_dom"/>
</dbReference>
<evidence type="ECO:0000313" key="11">
    <source>
        <dbReference type="Proteomes" id="UP000824633"/>
    </source>
</evidence>
<keyword evidence="3 5" id="KW-0378">Hydrolase</keyword>
<sequence length="1062" mass="117661">MVIIRSLERQVSSKVDASIGLLTNVPAALLDKLGYKFNLENQSNNIELVILYRDSPEQTKTFVESLGGKFQDLGFNFGIVEIPINKLEELSVSNTIQYIELPKNLYEQDQESNRVSCILELTPNFDVSGEGVLIGFVDSGIDYTHPAFMNTDGSTRIEYIYDLSTGGDIYNKQMINEAIKSTNSFSIVPSIDNTGHGTHVAGIACAGGNINQMYKGAAPNASIAMVKAARGVAILSSQIMQGIKFLIDKSKELNMPLVISISLSTNDGAHNGSSLLEQYIRTIANLERVVIVIAAGNEGDAGHHVGGQLNKTQRQIFNIASDEKSVVMNLYKSILPNISINIINPTGRSSGDITIQQGYLQGAIGSDRYDIYAAGPKPFELNSEIKIILSARSEYLLEGVWTLEINVSNEYLGEYSIWLPVLEGLNPKTKFLEPIQFNTLGIPATVDNIIAVGSYNYRTNNLSSFSGRGAQNQGSLVRPDLVAPGENIMGPVPNGSYDSKTGTSMATPQVSGICALIMQWGIVKGNDPYLFGQRLKYYLIRGAKRRRIDVIYPNPLWGYGEVCALDSLNLIKDDLSAILTRKNINSKDTSVTNKAFYKYNILRKNIKGKIMDNMSNGSDIGRLKVQCFRGNDYIPIDNAKITVKGSTGTENLKTIDLVTNNVGLTQEIELQAPPVEYSLNENNTKLPYSLYDITVERSGFNPIIIKGCQVFSTQVAFQICNLESNLGRGHMRQEVIDIQPNTLNGNFPPKIPEEVDKPLPPPTSGVVLPQPIVPEYIIVHQGSPNDPAAPNYKVPFKDYIKNVASCEIYSTWTESAIRANIFCMVSFTLNRIYTEWYRGKGKNFDLTNSTAYDQAFNYGRNIYDSISVIVDEIFSTYIRRIGKKQPLFSQYCDGKSVTCPQWLSQWGSQYLSTQGKVPYEILKYYYGNDIELVTAEKVAGSPQSYPGNELTIGSSGESVKTIQNQLNRIARNYPLIPKVAEDGQFTPKTAEAVKVFQGIFTLPQTGIVDYATWYKISDVYVGVTKIGELTTTESSRLWRGNEFIPPVLSSLDNKREIPKFYY</sequence>
<evidence type="ECO:0000256" key="5">
    <source>
        <dbReference type="PROSITE-ProRule" id="PRU01240"/>
    </source>
</evidence>
<dbReference type="Gene3D" id="3.40.50.200">
    <property type="entry name" value="Peptidase S8/S53 domain"/>
    <property type="match status" value="1"/>
</dbReference>
<evidence type="ECO:0000256" key="1">
    <source>
        <dbReference type="ARBA" id="ARBA00011073"/>
    </source>
</evidence>
<name>A0ABM7SWK4_9CLOT</name>
<accession>A0ABM7SWK4</accession>
<dbReference type="InterPro" id="IPR041365">
    <property type="entry name" value="CspB_prodomain"/>
</dbReference>
<evidence type="ECO:0000256" key="2">
    <source>
        <dbReference type="ARBA" id="ARBA00022670"/>
    </source>
</evidence>
<dbReference type="InterPro" id="IPR015500">
    <property type="entry name" value="Peptidase_S8_subtilisin-rel"/>
</dbReference>
<proteinExistence type="inferred from homology"/>
<evidence type="ECO:0000313" key="10">
    <source>
        <dbReference type="EMBL" id="BCZ43970.1"/>
    </source>
</evidence>
<dbReference type="PRINTS" id="PR00723">
    <property type="entry name" value="SUBTILISIN"/>
</dbReference>
<dbReference type="PROSITE" id="PS00136">
    <property type="entry name" value="SUBTILASE_ASP"/>
    <property type="match status" value="1"/>
</dbReference>
<dbReference type="SUPFAM" id="SSF52743">
    <property type="entry name" value="Subtilisin-like"/>
    <property type="match status" value="1"/>
</dbReference>
<evidence type="ECO:0000259" key="7">
    <source>
        <dbReference type="Pfam" id="PF00082"/>
    </source>
</evidence>
<dbReference type="Gene3D" id="1.10.101.10">
    <property type="entry name" value="PGBD-like superfamily/PGBD"/>
    <property type="match status" value="1"/>
</dbReference>
<protein>
    <recommendedName>
        <fullName evidence="12">Lactocepin</fullName>
    </recommendedName>
</protein>
<comment type="similarity">
    <text evidence="1 5 6">Belongs to the peptidase S8 family.</text>
</comment>
<evidence type="ECO:0000256" key="6">
    <source>
        <dbReference type="RuleBase" id="RU003355"/>
    </source>
</evidence>
<gene>
    <name evidence="10" type="ORF">psyc5s11_00370</name>
</gene>
<feature type="domain" description="Peptidoglycan binding-like" evidence="8">
    <location>
        <begin position="955"/>
        <end position="1015"/>
    </location>
</feature>
<dbReference type="PROSITE" id="PS00138">
    <property type="entry name" value="SUBTILASE_SER"/>
    <property type="match status" value="1"/>
</dbReference>
<keyword evidence="4 5" id="KW-0720">Serine protease</keyword>